<evidence type="ECO:0000256" key="2">
    <source>
        <dbReference type="ARBA" id="ARBA00022679"/>
    </source>
</evidence>
<keyword evidence="4" id="KW-1185">Reference proteome</keyword>
<dbReference type="PANTHER" id="PTHR43542:SF1">
    <property type="entry name" value="METHYLTRANSFERASE"/>
    <property type="match status" value="1"/>
</dbReference>
<dbReference type="Gene3D" id="3.40.50.150">
    <property type="entry name" value="Vaccinia Virus protein VP39"/>
    <property type="match status" value="1"/>
</dbReference>
<evidence type="ECO:0000313" key="3">
    <source>
        <dbReference type="EMBL" id="SHF36008.1"/>
    </source>
</evidence>
<dbReference type="GO" id="GO:0003676">
    <property type="term" value="F:nucleic acid binding"/>
    <property type="evidence" value="ECO:0007669"/>
    <property type="project" value="InterPro"/>
</dbReference>
<dbReference type="GO" id="GO:0031167">
    <property type="term" value="P:rRNA methylation"/>
    <property type="evidence" value="ECO:0007669"/>
    <property type="project" value="InterPro"/>
</dbReference>
<evidence type="ECO:0000313" key="4">
    <source>
        <dbReference type="Proteomes" id="UP000184423"/>
    </source>
</evidence>
<dbReference type="CDD" id="cd02440">
    <property type="entry name" value="AdoMet_MTases"/>
    <property type="match status" value="1"/>
</dbReference>
<dbReference type="EMBL" id="FQVG01000060">
    <property type="protein sequence ID" value="SHF36008.1"/>
    <property type="molecule type" value="Genomic_DNA"/>
</dbReference>
<gene>
    <name evidence="3" type="ORF">SAMN02746091_02340</name>
</gene>
<dbReference type="RefSeq" id="WP_073249875.1">
    <property type="nucleotide sequence ID" value="NZ_FQVG01000060.1"/>
</dbReference>
<sequence>MRIITGIARGRIIKAPDGLNTRPTSDRVKESMFNILDYHYSYENVLDLFAGSGNLGLEAISRGAKKCIFIEQNKEAYNYLVDNIKNLKFEDYCQHYRQDAFAAVEILAKRGEKFDLIFLDPPYSKGLVEKSIKSIYEKGLLDDNGVIVSEQDVNDVLPDIIGNIKKVRVEKYGRTAIAFWSKEE</sequence>
<name>A0A1M5B0J5_9CLOT</name>
<dbReference type="InterPro" id="IPR002052">
    <property type="entry name" value="DNA_methylase_N6_adenine_CS"/>
</dbReference>
<evidence type="ECO:0000256" key="1">
    <source>
        <dbReference type="ARBA" id="ARBA00022603"/>
    </source>
</evidence>
<dbReference type="SUPFAM" id="SSF53335">
    <property type="entry name" value="S-adenosyl-L-methionine-dependent methyltransferases"/>
    <property type="match status" value="1"/>
</dbReference>
<accession>A0A1M5B0J5</accession>
<dbReference type="PROSITE" id="PS00092">
    <property type="entry name" value="N6_MTASE"/>
    <property type="match status" value="1"/>
</dbReference>
<reference evidence="4" key="1">
    <citation type="submission" date="2016-11" db="EMBL/GenBank/DDBJ databases">
        <authorList>
            <person name="Varghese N."/>
            <person name="Submissions S."/>
        </authorList>
    </citation>
    <scope>NUCLEOTIDE SEQUENCE [LARGE SCALE GENOMIC DNA]</scope>
    <source>
        <strain evidence="4">DSM 10124</strain>
    </source>
</reference>
<dbReference type="GO" id="GO:0008168">
    <property type="term" value="F:methyltransferase activity"/>
    <property type="evidence" value="ECO:0007669"/>
    <property type="project" value="UniProtKB-KW"/>
</dbReference>
<dbReference type="PIRSF" id="PIRSF004553">
    <property type="entry name" value="CHP00095"/>
    <property type="match status" value="1"/>
</dbReference>
<proteinExistence type="predicted"/>
<dbReference type="NCBIfam" id="TIGR00095">
    <property type="entry name" value="16S rRNA (guanine(966)-N(2))-methyltransferase RsmD"/>
    <property type="match status" value="1"/>
</dbReference>
<dbReference type="InterPro" id="IPR004398">
    <property type="entry name" value="RNA_MeTrfase_RsmD"/>
</dbReference>
<keyword evidence="2 3" id="KW-0808">Transferase</keyword>
<protein>
    <submittedName>
        <fullName evidence="3">16S rRNA (Guanine(966)-N(2))-methyltransferase RsmD</fullName>
    </submittedName>
</protein>
<keyword evidence="1 3" id="KW-0489">Methyltransferase</keyword>
<dbReference type="Proteomes" id="UP000184423">
    <property type="component" value="Unassembled WGS sequence"/>
</dbReference>
<dbReference type="Pfam" id="PF03602">
    <property type="entry name" value="Cons_hypoth95"/>
    <property type="match status" value="1"/>
</dbReference>
<dbReference type="PANTHER" id="PTHR43542">
    <property type="entry name" value="METHYLTRANSFERASE"/>
    <property type="match status" value="1"/>
</dbReference>
<organism evidence="3 4">
    <name type="scientific">Caloramator proteoclasticus DSM 10124</name>
    <dbReference type="NCBI Taxonomy" id="1121262"/>
    <lineage>
        <taxon>Bacteria</taxon>
        <taxon>Bacillati</taxon>
        <taxon>Bacillota</taxon>
        <taxon>Clostridia</taxon>
        <taxon>Eubacteriales</taxon>
        <taxon>Clostridiaceae</taxon>
        <taxon>Caloramator</taxon>
    </lineage>
</organism>
<dbReference type="AlphaFoldDB" id="A0A1M5B0J5"/>
<dbReference type="InterPro" id="IPR029063">
    <property type="entry name" value="SAM-dependent_MTases_sf"/>
</dbReference>